<evidence type="ECO:0000256" key="1">
    <source>
        <dbReference type="SAM" id="MobiDB-lite"/>
    </source>
</evidence>
<dbReference type="EMBL" id="KX259396">
    <property type="protein sequence ID" value="AOV86218.1"/>
    <property type="molecule type" value="Genomic_DNA"/>
</dbReference>
<name>A0A1D8MK06_9VIRU</name>
<accession>A0A1D8MK06</accession>
<dbReference type="EMBL" id="KX259425">
    <property type="protein sequence ID" value="AOV86274.1"/>
    <property type="molecule type" value="Genomic_DNA"/>
</dbReference>
<protein>
    <submittedName>
        <fullName evidence="3">Putative capsid</fullName>
    </submittedName>
</protein>
<reference evidence="3" key="1">
    <citation type="submission" date="2016-05" db="EMBL/GenBank/DDBJ databases">
        <title>Viral Hybridization Blurs Taxonomic Lines in a Wastewater Treatment Plant.</title>
        <authorList>
            <person name="Pearson V.M.M."/>
            <person name="Caudle S.B."/>
            <person name="Rokyta D.R."/>
        </authorList>
    </citation>
    <scope>NUCLEOTIDE SEQUENCE</scope>
    <source>
        <strain evidence="2">Wastewater_Circular_Virus_FL3</strain>
        <strain evidence="3">Wastewater_Circular_Virus_FL32</strain>
    </source>
</reference>
<evidence type="ECO:0000313" key="3">
    <source>
        <dbReference type="EMBL" id="AOV86274.1"/>
    </source>
</evidence>
<dbReference type="InterPro" id="IPR029053">
    <property type="entry name" value="Viral_coat"/>
</dbReference>
<feature type="compositionally biased region" description="Basic residues" evidence="1">
    <location>
        <begin position="1"/>
        <end position="12"/>
    </location>
</feature>
<dbReference type="Gene3D" id="2.60.120.20">
    <property type="match status" value="1"/>
</dbReference>
<evidence type="ECO:0000313" key="2">
    <source>
        <dbReference type="EMBL" id="AOV86218.1"/>
    </source>
</evidence>
<feature type="region of interest" description="Disordered" evidence="1">
    <location>
        <begin position="1"/>
        <end position="28"/>
    </location>
</feature>
<sequence length="261" mass="28487">MSSRKGFLRASKRAGSAKLRRVRAPGASAQDRLRVKRAAQAMSRRTMPVRAAMILRGSTENHTFDPASNGVTYNCTSDAAVAVSATGYVTAAASAIVLNQVPQGTSSITRLGRRILMKNLLVRGAIAASNVIQVTQPVRVVLVYLPSMDRNVTTMPPHNVIWTAQSPYALRQITDNADFKIIRQWDCIIGGDRDSASTGQEVFWINEMVNLGGLETVWSSTNTNGSFDDMDKGGLCMYFQSLAVNANPITANLHCRLYFDE</sequence>
<proteinExistence type="predicted"/>
<organism evidence="3">
    <name type="scientific">uncultured virus</name>
    <dbReference type="NCBI Taxonomy" id="340016"/>
    <lineage>
        <taxon>Viruses</taxon>
        <taxon>environmental samples</taxon>
    </lineage>
</organism>